<dbReference type="InterPro" id="IPR016035">
    <property type="entry name" value="Acyl_Trfase/lysoPLipase"/>
</dbReference>
<dbReference type="GO" id="GO:0016042">
    <property type="term" value="P:lipid catabolic process"/>
    <property type="evidence" value="ECO:0007669"/>
    <property type="project" value="UniProtKB-UniRule"/>
</dbReference>
<dbReference type="PROSITE" id="PS51635">
    <property type="entry name" value="PNPLA"/>
    <property type="match status" value="1"/>
</dbReference>
<dbReference type="Gene3D" id="3.40.1090.10">
    <property type="entry name" value="Cytosolic phospholipase A2 catalytic domain"/>
    <property type="match status" value="2"/>
</dbReference>
<dbReference type="OrthoDB" id="9770965at2"/>
<dbReference type="Proteomes" id="UP000243297">
    <property type="component" value="Unassembled WGS sequence"/>
</dbReference>
<feature type="short sequence motif" description="DGA/G" evidence="4">
    <location>
        <begin position="159"/>
        <end position="161"/>
    </location>
</feature>
<dbReference type="AlphaFoldDB" id="A0A1T4K156"/>
<feature type="active site" description="Nucleophile" evidence="4">
    <location>
        <position position="39"/>
    </location>
</feature>
<protein>
    <submittedName>
        <fullName evidence="6">Predicted phospholipase, patatin/cPLA2 family</fullName>
    </submittedName>
</protein>
<dbReference type="InterPro" id="IPR045943">
    <property type="entry name" value="DUF6363"/>
</dbReference>
<feature type="short sequence motif" description="GXGXXG" evidence="4">
    <location>
        <begin position="10"/>
        <end position="15"/>
    </location>
</feature>
<dbReference type="CDD" id="cd07208">
    <property type="entry name" value="Pat_hypo_Ecoli_yjju_like"/>
    <property type="match status" value="1"/>
</dbReference>
<keyword evidence="1 4" id="KW-0378">Hydrolase</keyword>
<evidence type="ECO:0000256" key="2">
    <source>
        <dbReference type="ARBA" id="ARBA00022963"/>
    </source>
</evidence>
<feature type="short sequence motif" description="GXSXG" evidence="4">
    <location>
        <begin position="37"/>
        <end position="41"/>
    </location>
</feature>
<organism evidence="6 7">
    <name type="scientific">Anaerorhabdus furcosa</name>
    <dbReference type="NCBI Taxonomy" id="118967"/>
    <lineage>
        <taxon>Bacteria</taxon>
        <taxon>Bacillati</taxon>
        <taxon>Bacillota</taxon>
        <taxon>Erysipelotrichia</taxon>
        <taxon>Erysipelotrichales</taxon>
        <taxon>Erysipelotrichaceae</taxon>
        <taxon>Anaerorhabdus</taxon>
    </lineage>
</organism>
<keyword evidence="2 4" id="KW-0442">Lipid degradation</keyword>
<reference evidence="7" key="1">
    <citation type="submission" date="2017-02" db="EMBL/GenBank/DDBJ databases">
        <authorList>
            <person name="Varghese N."/>
            <person name="Submissions S."/>
        </authorList>
    </citation>
    <scope>NUCLEOTIDE SEQUENCE [LARGE SCALE GENOMIC DNA]</scope>
    <source>
        <strain evidence="7">ATCC 25662</strain>
    </source>
</reference>
<evidence type="ECO:0000313" key="7">
    <source>
        <dbReference type="Proteomes" id="UP000243297"/>
    </source>
</evidence>
<keyword evidence="7" id="KW-1185">Reference proteome</keyword>
<dbReference type="PANTHER" id="PTHR14226:SF25">
    <property type="entry name" value="PHOSPHOESTERASE"/>
    <property type="match status" value="1"/>
</dbReference>
<dbReference type="Pfam" id="PF01734">
    <property type="entry name" value="Patatin"/>
    <property type="match status" value="1"/>
</dbReference>
<dbReference type="Pfam" id="PF19890">
    <property type="entry name" value="DUF6363"/>
    <property type="match status" value="1"/>
</dbReference>
<evidence type="ECO:0000256" key="1">
    <source>
        <dbReference type="ARBA" id="ARBA00022801"/>
    </source>
</evidence>
<accession>A0A1T4K156</accession>
<evidence type="ECO:0000259" key="5">
    <source>
        <dbReference type="PROSITE" id="PS51635"/>
    </source>
</evidence>
<dbReference type="InterPro" id="IPR002641">
    <property type="entry name" value="PNPLA_dom"/>
</dbReference>
<dbReference type="EMBL" id="FUWY01000001">
    <property type="protein sequence ID" value="SJZ36025.1"/>
    <property type="molecule type" value="Genomic_DNA"/>
</dbReference>
<proteinExistence type="predicted"/>
<dbReference type="SUPFAM" id="SSF52151">
    <property type="entry name" value="FabD/lysophospholipase-like"/>
    <property type="match status" value="1"/>
</dbReference>
<feature type="domain" description="PNPLA" evidence="5">
    <location>
        <begin position="6"/>
        <end position="172"/>
    </location>
</feature>
<gene>
    <name evidence="6" type="ORF">SAMN02745191_0218</name>
</gene>
<feature type="active site" description="Proton acceptor" evidence="4">
    <location>
        <position position="159"/>
    </location>
</feature>
<dbReference type="RefSeq" id="WP_078710678.1">
    <property type="nucleotide sequence ID" value="NZ_FUWY01000001.1"/>
</dbReference>
<name>A0A1T4K156_9FIRM</name>
<dbReference type="InterPro" id="IPR037483">
    <property type="entry name" value="YjjU-like"/>
</dbReference>
<dbReference type="PANTHER" id="PTHR14226">
    <property type="entry name" value="NEUROPATHY TARGET ESTERASE/SWISS CHEESE D.MELANOGASTER"/>
    <property type="match status" value="1"/>
</dbReference>
<dbReference type="STRING" id="118967.SAMN02745191_0218"/>
<sequence length="282" mass="32016">MEKVGLILEGGGMRGVFTTGVLDCFLDHGIEFPEVIGVSAGACHACSYVSKQRGRAKSISIEYINDKRYCSVYSLVTTGDMFGADFVYREIPDILNPFDHETYNKSESKVYAVVTNLETGKAEYHHLDDMKYKIDNLRASASLPFLSKIVKIDGKKYLDGGLTDSIPIRKIESDGYMKNVVVLTQPRGYRKSENKLASLAKLVYSKYPKVSEIMKNRHLLYNETVDYIEEQEDKGNIFVIQPKEKLIVGRIEKDKNKLEAVYEIGYKCGQEMIEDLKKFLNK</sequence>
<keyword evidence="3 4" id="KW-0443">Lipid metabolism</keyword>
<dbReference type="GO" id="GO:0016787">
    <property type="term" value="F:hydrolase activity"/>
    <property type="evidence" value="ECO:0007669"/>
    <property type="project" value="UniProtKB-UniRule"/>
</dbReference>
<evidence type="ECO:0000256" key="4">
    <source>
        <dbReference type="PROSITE-ProRule" id="PRU01161"/>
    </source>
</evidence>
<evidence type="ECO:0000256" key="3">
    <source>
        <dbReference type="ARBA" id="ARBA00023098"/>
    </source>
</evidence>
<evidence type="ECO:0000313" key="6">
    <source>
        <dbReference type="EMBL" id="SJZ36025.1"/>
    </source>
</evidence>
<dbReference type="InterPro" id="IPR050301">
    <property type="entry name" value="NTE"/>
</dbReference>